<protein>
    <submittedName>
        <fullName evidence="1">Unnamed protein product</fullName>
    </submittedName>
</protein>
<dbReference type="EMBL" id="BSXS01008462">
    <property type="protein sequence ID" value="GME92561.1"/>
    <property type="molecule type" value="Genomic_DNA"/>
</dbReference>
<name>A0ACB5TQ05_AMBMO</name>
<comment type="caution">
    <text evidence="1">The sequence shown here is derived from an EMBL/GenBank/DDBJ whole genome shotgun (WGS) entry which is preliminary data.</text>
</comment>
<evidence type="ECO:0000313" key="2">
    <source>
        <dbReference type="Proteomes" id="UP001165064"/>
    </source>
</evidence>
<organism evidence="1 2">
    <name type="scientific">Ambrosiozyma monospora</name>
    <name type="common">Yeast</name>
    <name type="synonym">Endomycopsis monosporus</name>
    <dbReference type="NCBI Taxonomy" id="43982"/>
    <lineage>
        <taxon>Eukaryota</taxon>
        <taxon>Fungi</taxon>
        <taxon>Dikarya</taxon>
        <taxon>Ascomycota</taxon>
        <taxon>Saccharomycotina</taxon>
        <taxon>Pichiomycetes</taxon>
        <taxon>Pichiales</taxon>
        <taxon>Pichiaceae</taxon>
        <taxon>Ambrosiozyma</taxon>
    </lineage>
</organism>
<evidence type="ECO:0000313" key="1">
    <source>
        <dbReference type="EMBL" id="GME92561.1"/>
    </source>
</evidence>
<accession>A0ACB5TQ05</accession>
<proteinExistence type="predicted"/>
<keyword evidence="2" id="KW-1185">Reference proteome</keyword>
<reference evidence="1" key="1">
    <citation type="submission" date="2023-04" db="EMBL/GenBank/DDBJ databases">
        <title>Ambrosiozyma monospora NBRC 10751.</title>
        <authorList>
            <person name="Ichikawa N."/>
            <person name="Sato H."/>
            <person name="Tonouchi N."/>
        </authorList>
    </citation>
    <scope>NUCLEOTIDE SEQUENCE</scope>
    <source>
        <strain evidence="1">NBRC 10751</strain>
    </source>
</reference>
<gene>
    <name evidence="1" type="ORF">Amon02_000910300</name>
</gene>
<dbReference type="Proteomes" id="UP001165064">
    <property type="component" value="Unassembled WGS sequence"/>
</dbReference>
<sequence>MRKSQGVPVYLTPNDSPQYTNSISSETTSQTHSRTTSTQSLPQNASLLPPLILPIRGSQTSELSVQPSLSHLRSPVSPFSTKSQSHTPTSASIPLRHRRTSSAALICKPKHTRSKSQPVLPIQQRQSKSKLTIVTSQLNYITSPSSIVTPTSATNTTTNTTSTVTSDSLLKITSLFLLYMFQNLYVSSSSLEYFVKEVIKRSKCSLTVFQISVYYLVQLYNTPKYENLLKCGKKTWLGCLVLASKYHQDKNFTLKVWNKITGLSMKELISTETTILKMLDYNLFIKESAFQQFQSRLVQALNVLSVPTSLLPTPTSPLSFSSMPSPITTRMVPTPRSATFAHHPHSHSDSASPNASIYSNQSVKLPLQKKPQLNILTVLSPPSTPTCSSTRTPSPTRLQPFITPSPTSSLTITPSALSKPPQISITPSASVSTCSNDTIKVNVPATMNPSFSKYSSRNVELYKAASLARLFNFEYQRTLKQQNQEQQELILSGKASMNGNCGFESGNSVVINAHATSVEGGNSLVL</sequence>